<reference evidence="3" key="1">
    <citation type="submission" date="2017-01" db="EMBL/GenBank/DDBJ databases">
        <title>Genome sequence of Rouxiella sp. ERMR1:05.</title>
        <authorList>
            <person name="Kumar R."/>
            <person name="Singh D."/>
            <person name="Kumar S."/>
        </authorList>
    </citation>
    <scope>NUCLEOTIDE SEQUENCE [LARGE SCALE GENOMIC DNA]</scope>
    <source>
        <strain evidence="3">ERMR1:05</strain>
        <plasmid evidence="3">unnamed3</plasmid>
    </source>
</reference>
<dbReference type="AlphaFoldDB" id="A0A2L1UZ60"/>
<name>A0A2L1UZ60_9GAMM</name>
<sequence>MYESLLRNFPENHCPNWTCPSCQSASLAIQKGTFHFEVIPESVERWKKMDGELDDIRLVFICLLQCERAVCKTVVAVSGTGDVHENQDYEDDERHYYLFQARLFTPTLPAFAIPTQCPERVALPLTQSFSLFLNAPGAAANVIRIALEELMTALGVAKMRTLHARIEALSQTYSEHQSALMAIKWLGNAGSHELDQVNSPDIEQAYKIIEFVLRKIYAGSTESVAQLVARLDARFRPPPTRT</sequence>
<dbReference type="OrthoDB" id="4558460at2"/>
<evidence type="ECO:0000259" key="1">
    <source>
        <dbReference type="Pfam" id="PF13643"/>
    </source>
</evidence>
<organism evidence="2 3">
    <name type="scientific">Rahnella sikkimica</name>
    <dbReference type="NCBI Taxonomy" id="1805933"/>
    <lineage>
        <taxon>Bacteria</taxon>
        <taxon>Pseudomonadati</taxon>
        <taxon>Pseudomonadota</taxon>
        <taxon>Gammaproteobacteria</taxon>
        <taxon>Enterobacterales</taxon>
        <taxon>Yersiniaceae</taxon>
        <taxon>Rahnella</taxon>
    </lineage>
</organism>
<dbReference type="KEGG" id="rox:BV494_25575"/>
<protein>
    <recommendedName>
        <fullName evidence="1">DUF4145 domain-containing protein</fullName>
    </recommendedName>
</protein>
<evidence type="ECO:0000313" key="2">
    <source>
        <dbReference type="EMBL" id="AVF38249.1"/>
    </source>
</evidence>
<dbReference type="Proteomes" id="UP000239197">
    <property type="component" value="Plasmid unnamed3"/>
</dbReference>
<evidence type="ECO:0000313" key="3">
    <source>
        <dbReference type="Proteomes" id="UP000239197"/>
    </source>
</evidence>
<keyword evidence="2" id="KW-0614">Plasmid</keyword>
<proteinExistence type="predicted"/>
<accession>A0A2L1UZ60</accession>
<dbReference type="Pfam" id="PF13643">
    <property type="entry name" value="DUF4145"/>
    <property type="match status" value="1"/>
</dbReference>
<geneLocation type="plasmid" evidence="2 3">
    <name>unnamed3</name>
</geneLocation>
<feature type="domain" description="DUF4145" evidence="1">
    <location>
        <begin position="130"/>
        <end position="210"/>
    </location>
</feature>
<keyword evidence="3" id="KW-1185">Reference proteome</keyword>
<dbReference type="InterPro" id="IPR025285">
    <property type="entry name" value="DUF4145"/>
</dbReference>
<gene>
    <name evidence="2" type="ORF">BV494_25575</name>
</gene>
<dbReference type="EMBL" id="CP019065">
    <property type="protein sequence ID" value="AVF38249.1"/>
    <property type="molecule type" value="Genomic_DNA"/>
</dbReference>